<organism evidence="2 4">
    <name type="scientific">Rotaria sordida</name>
    <dbReference type="NCBI Taxonomy" id="392033"/>
    <lineage>
        <taxon>Eukaryota</taxon>
        <taxon>Metazoa</taxon>
        <taxon>Spiralia</taxon>
        <taxon>Gnathifera</taxon>
        <taxon>Rotifera</taxon>
        <taxon>Eurotatoria</taxon>
        <taxon>Bdelloidea</taxon>
        <taxon>Philodinida</taxon>
        <taxon>Philodinidae</taxon>
        <taxon>Rotaria</taxon>
    </lineage>
</organism>
<evidence type="ECO:0000256" key="1">
    <source>
        <dbReference type="SAM" id="MobiDB-lite"/>
    </source>
</evidence>
<protein>
    <submittedName>
        <fullName evidence="2">Uncharacterized protein</fullName>
    </submittedName>
</protein>
<feature type="region of interest" description="Disordered" evidence="1">
    <location>
        <begin position="129"/>
        <end position="157"/>
    </location>
</feature>
<dbReference type="AlphaFoldDB" id="A0A814U6M4"/>
<gene>
    <name evidence="3" type="ORF">JXQ802_LOCUS35810</name>
    <name evidence="2" type="ORF">PYM288_LOCUS23107</name>
</gene>
<keyword evidence="5" id="KW-1185">Reference proteome</keyword>
<evidence type="ECO:0000313" key="2">
    <source>
        <dbReference type="EMBL" id="CAF1167933.1"/>
    </source>
</evidence>
<proteinExistence type="predicted"/>
<evidence type="ECO:0000313" key="3">
    <source>
        <dbReference type="EMBL" id="CAF1420287.1"/>
    </source>
</evidence>
<dbReference type="EMBL" id="CAJNOL010001797">
    <property type="protein sequence ID" value="CAF1420287.1"/>
    <property type="molecule type" value="Genomic_DNA"/>
</dbReference>
<dbReference type="Proteomes" id="UP000663854">
    <property type="component" value="Unassembled WGS sequence"/>
</dbReference>
<reference evidence="2" key="1">
    <citation type="submission" date="2021-02" db="EMBL/GenBank/DDBJ databases">
        <authorList>
            <person name="Nowell W R."/>
        </authorList>
    </citation>
    <scope>NUCLEOTIDE SEQUENCE</scope>
</reference>
<accession>A0A814U6M4</accession>
<dbReference type="Proteomes" id="UP000663870">
    <property type="component" value="Unassembled WGS sequence"/>
</dbReference>
<comment type="caution">
    <text evidence="2">The sequence shown here is derived from an EMBL/GenBank/DDBJ whole genome shotgun (WGS) entry which is preliminary data.</text>
</comment>
<dbReference type="EMBL" id="CAJNOH010001043">
    <property type="protein sequence ID" value="CAF1167933.1"/>
    <property type="molecule type" value="Genomic_DNA"/>
</dbReference>
<sequence length="232" mass="26231">MLLGDELISIDHLIQLIESSSKMNHNLVNRNNSNNTNTNFLLPRHHKLSKTIDSKQISSLSFSTVSLSLEAIENTILRAYSDVCSLVVDMNICQQDQVLPLEKMSRLANLQLMKSRIVDYSCPDKYDSDFDSDSDDSNSEGDDEITANDADDEDSFDDDNDLSDNLVNISASTFHGMRVFDWINPTLAKSYFIVNINGTKKYLHKQTAAWLLSKDKPTLSSDRLKRVMTNNK</sequence>
<name>A0A814U6M4_9BILA</name>
<evidence type="ECO:0000313" key="4">
    <source>
        <dbReference type="Proteomes" id="UP000663854"/>
    </source>
</evidence>
<evidence type="ECO:0000313" key="5">
    <source>
        <dbReference type="Proteomes" id="UP000663870"/>
    </source>
</evidence>